<dbReference type="Proteomes" id="UP000652761">
    <property type="component" value="Unassembled WGS sequence"/>
</dbReference>
<organism evidence="1 2">
    <name type="scientific">Colocasia esculenta</name>
    <name type="common">Wild taro</name>
    <name type="synonym">Arum esculentum</name>
    <dbReference type="NCBI Taxonomy" id="4460"/>
    <lineage>
        <taxon>Eukaryota</taxon>
        <taxon>Viridiplantae</taxon>
        <taxon>Streptophyta</taxon>
        <taxon>Embryophyta</taxon>
        <taxon>Tracheophyta</taxon>
        <taxon>Spermatophyta</taxon>
        <taxon>Magnoliopsida</taxon>
        <taxon>Liliopsida</taxon>
        <taxon>Araceae</taxon>
        <taxon>Aroideae</taxon>
        <taxon>Colocasieae</taxon>
        <taxon>Colocasia</taxon>
    </lineage>
</organism>
<evidence type="ECO:0000313" key="1">
    <source>
        <dbReference type="EMBL" id="MQM07372.1"/>
    </source>
</evidence>
<reference evidence="1" key="1">
    <citation type="submission" date="2017-07" db="EMBL/GenBank/DDBJ databases">
        <title>Taro Niue Genome Assembly and Annotation.</title>
        <authorList>
            <person name="Atibalentja N."/>
            <person name="Keating K."/>
            <person name="Fields C.J."/>
        </authorList>
    </citation>
    <scope>NUCLEOTIDE SEQUENCE</scope>
    <source>
        <strain evidence="1">Niue_2</strain>
        <tissue evidence="1">Leaf</tissue>
    </source>
</reference>
<gene>
    <name evidence="1" type="ORF">Taro_040214</name>
</gene>
<comment type="caution">
    <text evidence="1">The sequence shown here is derived from an EMBL/GenBank/DDBJ whole genome shotgun (WGS) entry which is preliminary data.</text>
</comment>
<sequence>MVDRALLSRDSVLVANFPRERVYYTPTAVPSGRTRKFIRPVVRTDREAPIQNRHFDPVEALDDPLFPQEIRRRCGYGCPNIVDIVTLRFIPTPSAKELGITFRTGFGIAYVTTIQYQHSETVDRVQYRLPRLRESLAELTCGAAQSQRSEVVFNSTRDLLPRSWIWVPEHRRYSHPLRFFPTSSAKELGITFLTGIGIAYVTTIRNRHSKTVDKALNRHSKTVDKALVSRNSIPGAKFPPERVGARLPRLRESLAERTHGAAQLERSEVVFNSTLDLLPRSWIWVPEHRRYSHPLLFIPTPSSKELGITFRTGIGIAYVTTIQNRHSKTVDKALLLHRLRESLAERTRGAAQSERSEVVFNSMRDLLPRSWIWVPEPRRYSHPLRFIPTPSAKELGITFRTGIGIAYVTTIRNRHSETIDKDLNRHSKMVDKALVSRNSIPGPKFPPERVFFGISDSLDYANRWRSAHAEPPNQSDRKSCSTRCEISSPAYVTTIRNRHSETVDKAVVSRNSIPGPKFPLEHVY</sequence>
<keyword evidence="2" id="KW-1185">Reference proteome</keyword>
<accession>A0A843WBA1</accession>
<name>A0A843WBA1_COLES</name>
<dbReference type="EMBL" id="NMUH01003858">
    <property type="protein sequence ID" value="MQM07372.1"/>
    <property type="molecule type" value="Genomic_DNA"/>
</dbReference>
<evidence type="ECO:0000313" key="2">
    <source>
        <dbReference type="Proteomes" id="UP000652761"/>
    </source>
</evidence>
<proteinExistence type="predicted"/>
<protein>
    <submittedName>
        <fullName evidence="1">Uncharacterized protein</fullName>
    </submittedName>
</protein>
<dbReference type="AlphaFoldDB" id="A0A843WBA1"/>